<dbReference type="OrthoDB" id="6077919at2759"/>
<dbReference type="AlphaFoldDB" id="B4MIM3"/>
<dbReference type="HOGENOM" id="CLU_291393_0_0_1"/>
<feature type="domain" description="C2H2-type" evidence="9">
    <location>
        <begin position="793"/>
        <end position="823"/>
    </location>
</feature>
<evidence type="ECO:0000313" key="11">
    <source>
        <dbReference type="Proteomes" id="UP000007798"/>
    </source>
</evidence>
<dbReference type="PROSITE" id="PS50157">
    <property type="entry name" value="ZINC_FINGER_C2H2_2"/>
    <property type="match status" value="9"/>
</dbReference>
<dbReference type="Gene3D" id="3.30.160.60">
    <property type="entry name" value="Classic Zinc Finger"/>
    <property type="match status" value="5"/>
</dbReference>
<evidence type="ECO:0000256" key="4">
    <source>
        <dbReference type="ARBA" id="ARBA00022833"/>
    </source>
</evidence>
<feature type="region of interest" description="Disordered" evidence="8">
    <location>
        <begin position="829"/>
        <end position="857"/>
    </location>
</feature>
<keyword evidence="2" id="KW-0677">Repeat</keyword>
<sequence>MNMDKKLQKCLHCTVVNPKLKYHEIFKGLGAEIGLQQLLSNHFQFDVTEDSKKLQRLCEECVNSLIRFFDIDELKREQNAARAKTQPTEAANEVDVEKSIIDESCIYDLIFKSDDIAPADEEEVQEENDVPSKSEEVRIEDVIVEDRVTVIRLPNDEEAEEVDLETEHEDEQQVEHDLKEDNNVVIINFVEIKEKDDIVDLYGYLATAVKTNFETLSFDWSTSCKHCSLPLTNYQQLLNHMVQKHNGHFFDCPIEGCLTKGLQDKQYLAMHLVTHHGPVAEIPIYGSCPECKLTFSNILQYNKHSCSHVIKKKRGMQLYCEMCSIEFPSWKRFNFHNQFHLERHRPRVCFVCDYADNNIAELFQHLQYTHEPENTFFCNLCDRTFRDEAVYLEHNKCHSNANSNTYTCGECFNTFDTRSRFNGHMRSMHGTFISCEICSREFASEATYNVHMKKHLIIERDVHICRNCGQLSEHESRMLQHIEMESTNCHNAEIYTELLRNAYICEMCSCYFREKSDLHKHRQSGVHNNGIYWCQPCDKEFTDMKIYRHHLRNFQQLKTDTEHRKLEICLYYMCDQMDCFESYTHWNSLYTHKRRTHKNNMTPAKMKDDQQSPSTSKSIEGSEKKMQWQCQFCDKECRSKMSLSVHVARSHNNDNVICSICNASYKNQEALDKHHAYWHEPIECPKCFKIVKNRRNYDTHENVVHSNNKRYTCEICNKGFYHNSEMKAHQKLHTQLFSCKHCSFTTRKKSSLSVHVMGQHLKRFAFECKLCMKRFGRRQGLTAHMQRVHSTKHICQEYITDGCNRSFPSTLALSQHVKKVHKGTIFLHDEDDNEEEEEEEMELDLEEDEVGPSSSKKRCFQINDTEIEFIDESAYDSQEFIDTEKIQNVK</sequence>
<dbReference type="eggNOG" id="KOG1721">
    <property type="taxonomic scope" value="Eukaryota"/>
</dbReference>
<evidence type="ECO:0000256" key="6">
    <source>
        <dbReference type="ARBA" id="ARBA00023163"/>
    </source>
</evidence>
<protein>
    <recommendedName>
        <fullName evidence="9">C2H2-type domain-containing protein</fullName>
    </recommendedName>
</protein>
<feature type="domain" description="C2H2-type" evidence="9">
    <location>
        <begin position="766"/>
        <end position="794"/>
    </location>
</feature>
<evidence type="ECO:0000313" key="10">
    <source>
        <dbReference type="EMBL" id="EDW71962.2"/>
    </source>
</evidence>
<feature type="compositionally biased region" description="Acidic residues" evidence="8">
    <location>
        <begin position="829"/>
        <end position="850"/>
    </location>
</feature>
<feature type="domain" description="C2H2-type" evidence="9">
    <location>
        <begin position="376"/>
        <end position="403"/>
    </location>
</feature>
<dbReference type="Proteomes" id="UP000007798">
    <property type="component" value="Unassembled WGS sequence"/>
</dbReference>
<dbReference type="GO" id="GO:0008270">
    <property type="term" value="F:zinc ion binding"/>
    <property type="evidence" value="ECO:0007669"/>
    <property type="project" value="UniProtKB-KW"/>
</dbReference>
<reference evidence="10 11" key="1">
    <citation type="journal article" date="2007" name="Nature">
        <title>Evolution of genes and genomes on the Drosophila phylogeny.</title>
        <authorList>
            <consortium name="Drosophila 12 Genomes Consortium"/>
            <person name="Clark A.G."/>
            <person name="Eisen M.B."/>
            <person name="Smith D.R."/>
            <person name="Bergman C.M."/>
            <person name="Oliver B."/>
            <person name="Markow T.A."/>
            <person name="Kaufman T.C."/>
            <person name="Kellis M."/>
            <person name="Gelbart W."/>
            <person name="Iyer V.N."/>
            <person name="Pollard D.A."/>
            <person name="Sackton T.B."/>
            <person name="Larracuente A.M."/>
            <person name="Singh N.D."/>
            <person name="Abad J.P."/>
            <person name="Abt D.N."/>
            <person name="Adryan B."/>
            <person name="Aguade M."/>
            <person name="Akashi H."/>
            <person name="Anderson W.W."/>
            <person name="Aquadro C.F."/>
            <person name="Ardell D.H."/>
            <person name="Arguello R."/>
            <person name="Artieri C.G."/>
            <person name="Barbash D.A."/>
            <person name="Barker D."/>
            <person name="Barsanti P."/>
            <person name="Batterham P."/>
            <person name="Batzoglou S."/>
            <person name="Begun D."/>
            <person name="Bhutkar A."/>
            <person name="Blanco E."/>
            <person name="Bosak S.A."/>
            <person name="Bradley R.K."/>
            <person name="Brand A.D."/>
            <person name="Brent M.R."/>
            <person name="Brooks A.N."/>
            <person name="Brown R.H."/>
            <person name="Butlin R.K."/>
            <person name="Caggese C."/>
            <person name="Calvi B.R."/>
            <person name="Bernardo de Carvalho A."/>
            <person name="Caspi A."/>
            <person name="Castrezana S."/>
            <person name="Celniker S.E."/>
            <person name="Chang J.L."/>
            <person name="Chapple C."/>
            <person name="Chatterji S."/>
            <person name="Chinwalla A."/>
            <person name="Civetta A."/>
            <person name="Clifton S.W."/>
            <person name="Comeron J.M."/>
            <person name="Costello J.C."/>
            <person name="Coyne J.A."/>
            <person name="Daub J."/>
            <person name="David R.G."/>
            <person name="Delcher A.L."/>
            <person name="Delehaunty K."/>
            <person name="Do C.B."/>
            <person name="Ebling H."/>
            <person name="Edwards K."/>
            <person name="Eickbush T."/>
            <person name="Evans J.D."/>
            <person name="Filipski A."/>
            <person name="Findeiss S."/>
            <person name="Freyhult E."/>
            <person name="Fulton L."/>
            <person name="Fulton R."/>
            <person name="Garcia A.C."/>
            <person name="Gardiner A."/>
            <person name="Garfield D.A."/>
            <person name="Garvin B.E."/>
            <person name="Gibson G."/>
            <person name="Gilbert D."/>
            <person name="Gnerre S."/>
            <person name="Godfrey J."/>
            <person name="Good R."/>
            <person name="Gotea V."/>
            <person name="Gravely B."/>
            <person name="Greenberg A.J."/>
            <person name="Griffiths-Jones S."/>
            <person name="Gross S."/>
            <person name="Guigo R."/>
            <person name="Gustafson E.A."/>
            <person name="Haerty W."/>
            <person name="Hahn M.W."/>
            <person name="Halligan D.L."/>
            <person name="Halpern A.L."/>
            <person name="Halter G.M."/>
            <person name="Han M.V."/>
            <person name="Heger A."/>
            <person name="Hillier L."/>
            <person name="Hinrichs A.S."/>
            <person name="Holmes I."/>
            <person name="Hoskins R.A."/>
            <person name="Hubisz M.J."/>
            <person name="Hultmark D."/>
            <person name="Huntley M.A."/>
            <person name="Jaffe D.B."/>
            <person name="Jagadeeshan S."/>
            <person name="Jeck W.R."/>
            <person name="Johnson J."/>
            <person name="Jones C.D."/>
            <person name="Jordan W.C."/>
            <person name="Karpen G.H."/>
            <person name="Kataoka E."/>
            <person name="Keightley P.D."/>
            <person name="Kheradpour P."/>
            <person name="Kirkness E.F."/>
            <person name="Koerich L.B."/>
            <person name="Kristiansen K."/>
            <person name="Kudrna D."/>
            <person name="Kulathinal R.J."/>
            <person name="Kumar S."/>
            <person name="Kwok R."/>
            <person name="Lander E."/>
            <person name="Langley C.H."/>
            <person name="Lapoint R."/>
            <person name="Lazzaro B.P."/>
            <person name="Lee S.J."/>
            <person name="Levesque L."/>
            <person name="Li R."/>
            <person name="Lin C.F."/>
            <person name="Lin M.F."/>
            <person name="Lindblad-Toh K."/>
            <person name="Llopart A."/>
            <person name="Long M."/>
            <person name="Low L."/>
            <person name="Lozovsky E."/>
            <person name="Lu J."/>
            <person name="Luo M."/>
            <person name="Machado C.A."/>
            <person name="Makalowski W."/>
            <person name="Marzo M."/>
            <person name="Matsuda M."/>
            <person name="Matzkin L."/>
            <person name="McAllister B."/>
            <person name="McBride C.S."/>
            <person name="McKernan B."/>
            <person name="McKernan K."/>
            <person name="Mendez-Lago M."/>
            <person name="Minx P."/>
            <person name="Mollenhauer M.U."/>
            <person name="Montooth K."/>
            <person name="Mount S.M."/>
            <person name="Mu X."/>
            <person name="Myers E."/>
            <person name="Negre B."/>
            <person name="Newfeld S."/>
            <person name="Nielsen R."/>
            <person name="Noor M.A."/>
            <person name="O'Grady P."/>
            <person name="Pachter L."/>
            <person name="Papaceit M."/>
            <person name="Parisi M.J."/>
            <person name="Parisi M."/>
            <person name="Parts L."/>
            <person name="Pedersen J.S."/>
            <person name="Pesole G."/>
            <person name="Phillippy A.M."/>
            <person name="Ponting C.P."/>
            <person name="Pop M."/>
            <person name="Porcelli D."/>
            <person name="Powell J.R."/>
            <person name="Prohaska S."/>
            <person name="Pruitt K."/>
            <person name="Puig M."/>
            <person name="Quesneville H."/>
            <person name="Ram K.R."/>
            <person name="Rand D."/>
            <person name="Rasmussen M.D."/>
            <person name="Reed L.K."/>
            <person name="Reenan R."/>
            <person name="Reily A."/>
            <person name="Remington K.A."/>
            <person name="Rieger T.T."/>
            <person name="Ritchie M.G."/>
            <person name="Robin C."/>
            <person name="Rogers Y.H."/>
            <person name="Rohde C."/>
            <person name="Rozas J."/>
            <person name="Rubenfield M.J."/>
            <person name="Ruiz A."/>
            <person name="Russo S."/>
            <person name="Salzberg S.L."/>
            <person name="Sanchez-Gracia A."/>
            <person name="Saranga D.J."/>
            <person name="Sato H."/>
            <person name="Schaeffer S.W."/>
            <person name="Schatz M.C."/>
            <person name="Schlenke T."/>
            <person name="Schwartz R."/>
            <person name="Segarra C."/>
            <person name="Singh R.S."/>
            <person name="Sirot L."/>
            <person name="Sirota M."/>
            <person name="Sisneros N.B."/>
            <person name="Smith C.D."/>
            <person name="Smith T.F."/>
            <person name="Spieth J."/>
            <person name="Stage D.E."/>
            <person name="Stark A."/>
            <person name="Stephan W."/>
            <person name="Strausberg R.L."/>
            <person name="Strempel S."/>
            <person name="Sturgill D."/>
            <person name="Sutton G."/>
            <person name="Sutton G.G."/>
            <person name="Tao W."/>
            <person name="Teichmann S."/>
            <person name="Tobari Y.N."/>
            <person name="Tomimura Y."/>
            <person name="Tsolas J.M."/>
            <person name="Valente V.L."/>
            <person name="Venter E."/>
            <person name="Venter J.C."/>
            <person name="Vicario S."/>
            <person name="Vieira F.G."/>
            <person name="Vilella A.J."/>
            <person name="Villasante A."/>
            <person name="Walenz B."/>
            <person name="Wang J."/>
            <person name="Wasserman M."/>
            <person name="Watts T."/>
            <person name="Wilson D."/>
            <person name="Wilson R.K."/>
            <person name="Wing R.A."/>
            <person name="Wolfner M.F."/>
            <person name="Wong A."/>
            <person name="Wong G.K."/>
            <person name="Wu C.I."/>
            <person name="Wu G."/>
            <person name="Yamamoto D."/>
            <person name="Yang H.P."/>
            <person name="Yang S.P."/>
            <person name="Yorke J.A."/>
            <person name="Yoshida K."/>
            <person name="Zdobnov E."/>
            <person name="Zhang P."/>
            <person name="Zhang Y."/>
            <person name="Zimin A.V."/>
            <person name="Baldwin J."/>
            <person name="Abdouelleil A."/>
            <person name="Abdulkadir J."/>
            <person name="Abebe A."/>
            <person name="Abera B."/>
            <person name="Abreu J."/>
            <person name="Acer S.C."/>
            <person name="Aftuck L."/>
            <person name="Alexander A."/>
            <person name="An P."/>
            <person name="Anderson E."/>
            <person name="Anderson S."/>
            <person name="Arachi H."/>
            <person name="Azer M."/>
            <person name="Bachantsang P."/>
            <person name="Barry A."/>
            <person name="Bayul T."/>
            <person name="Berlin A."/>
            <person name="Bessette D."/>
            <person name="Bloom T."/>
            <person name="Blye J."/>
            <person name="Boguslavskiy L."/>
            <person name="Bonnet C."/>
            <person name="Boukhgalter B."/>
            <person name="Bourzgui I."/>
            <person name="Brown A."/>
            <person name="Cahill P."/>
            <person name="Channer S."/>
            <person name="Cheshatsang Y."/>
            <person name="Chuda L."/>
            <person name="Citroen M."/>
            <person name="Collymore A."/>
            <person name="Cooke P."/>
            <person name="Costello M."/>
            <person name="D'Aco K."/>
            <person name="Daza R."/>
            <person name="De Haan G."/>
            <person name="DeGray S."/>
            <person name="DeMaso C."/>
            <person name="Dhargay N."/>
            <person name="Dooley K."/>
            <person name="Dooley E."/>
            <person name="Doricent M."/>
            <person name="Dorje P."/>
            <person name="Dorjee K."/>
            <person name="Dupes A."/>
            <person name="Elong R."/>
            <person name="Falk J."/>
            <person name="Farina A."/>
            <person name="Faro S."/>
            <person name="Ferguson D."/>
            <person name="Fisher S."/>
            <person name="Foley C.D."/>
            <person name="Franke A."/>
            <person name="Friedrich D."/>
            <person name="Gadbois L."/>
            <person name="Gearin G."/>
            <person name="Gearin C.R."/>
            <person name="Giannoukos G."/>
            <person name="Goode T."/>
            <person name="Graham J."/>
            <person name="Grandbois E."/>
            <person name="Grewal S."/>
            <person name="Gyaltsen K."/>
            <person name="Hafez N."/>
            <person name="Hagos B."/>
            <person name="Hall J."/>
            <person name="Henson C."/>
            <person name="Hollinger A."/>
            <person name="Honan T."/>
            <person name="Huard M.D."/>
            <person name="Hughes L."/>
            <person name="Hurhula B."/>
            <person name="Husby M.E."/>
            <person name="Kamat A."/>
            <person name="Kanga B."/>
            <person name="Kashin S."/>
            <person name="Khazanovich D."/>
            <person name="Kisner P."/>
            <person name="Lance K."/>
            <person name="Lara M."/>
            <person name="Lee W."/>
            <person name="Lennon N."/>
            <person name="Letendre F."/>
            <person name="LeVine R."/>
            <person name="Lipovsky A."/>
            <person name="Liu X."/>
            <person name="Liu J."/>
            <person name="Liu S."/>
            <person name="Lokyitsang T."/>
            <person name="Lokyitsang Y."/>
            <person name="Lubonja R."/>
            <person name="Lui A."/>
            <person name="MacDonald P."/>
            <person name="Magnisalis V."/>
            <person name="Maru K."/>
            <person name="Matthews C."/>
            <person name="McCusker W."/>
            <person name="McDonough S."/>
            <person name="Mehta T."/>
            <person name="Meldrim J."/>
            <person name="Meneus L."/>
            <person name="Mihai O."/>
            <person name="Mihalev A."/>
            <person name="Mihova T."/>
            <person name="Mittelman R."/>
            <person name="Mlenga V."/>
            <person name="Montmayeur A."/>
            <person name="Mulrain L."/>
            <person name="Navidi A."/>
            <person name="Naylor J."/>
            <person name="Negash T."/>
            <person name="Nguyen T."/>
            <person name="Nguyen N."/>
            <person name="Nicol R."/>
            <person name="Norbu C."/>
            <person name="Norbu N."/>
            <person name="Novod N."/>
            <person name="O'Neill B."/>
            <person name="Osman S."/>
            <person name="Markiewicz E."/>
            <person name="Oyono O.L."/>
            <person name="Patti C."/>
            <person name="Phunkhang P."/>
            <person name="Pierre F."/>
            <person name="Priest M."/>
            <person name="Raghuraman S."/>
            <person name="Rege F."/>
            <person name="Reyes R."/>
            <person name="Rise C."/>
            <person name="Rogov P."/>
            <person name="Ross K."/>
            <person name="Ryan E."/>
            <person name="Settipalli S."/>
            <person name="Shea T."/>
            <person name="Sherpa N."/>
            <person name="Shi L."/>
            <person name="Shih D."/>
            <person name="Sparrow T."/>
            <person name="Spaulding J."/>
            <person name="Stalker J."/>
            <person name="Stange-Thomann N."/>
            <person name="Stavropoulos S."/>
            <person name="Stone C."/>
            <person name="Strader C."/>
            <person name="Tesfaye S."/>
            <person name="Thomson T."/>
            <person name="Thoulutsang Y."/>
            <person name="Thoulutsang D."/>
            <person name="Topham K."/>
            <person name="Topping I."/>
            <person name="Tsamla T."/>
            <person name="Vassiliev H."/>
            <person name="Vo A."/>
            <person name="Wangchuk T."/>
            <person name="Wangdi T."/>
            <person name="Weiand M."/>
            <person name="Wilkinson J."/>
            <person name="Wilson A."/>
            <person name="Yadav S."/>
            <person name="Young G."/>
            <person name="Yu Q."/>
            <person name="Zembek L."/>
            <person name="Zhong D."/>
            <person name="Zimmer A."/>
            <person name="Zwirko Z."/>
            <person name="Jaffe D.B."/>
            <person name="Alvarez P."/>
            <person name="Brockman W."/>
            <person name="Butler J."/>
            <person name="Chin C."/>
            <person name="Gnerre S."/>
            <person name="Grabherr M."/>
            <person name="Kleber M."/>
            <person name="Mauceli E."/>
            <person name="MacCallum I."/>
        </authorList>
    </citation>
    <scope>NUCLEOTIDE SEQUENCE [LARGE SCALE GENOMIC DNA]</scope>
    <source>
        <strain evidence="11">Tucson 14030-0811.24</strain>
    </source>
</reference>
<dbReference type="Pfam" id="PF00096">
    <property type="entry name" value="zf-C2H2"/>
    <property type="match status" value="1"/>
</dbReference>
<evidence type="ECO:0000259" key="9">
    <source>
        <dbReference type="PROSITE" id="PS50157"/>
    </source>
</evidence>
<dbReference type="InterPro" id="IPR036236">
    <property type="entry name" value="Znf_C2H2_sf"/>
</dbReference>
<dbReference type="InParanoid" id="B4MIM3"/>
<evidence type="ECO:0000256" key="2">
    <source>
        <dbReference type="ARBA" id="ARBA00022737"/>
    </source>
</evidence>
<organism evidence="10 11">
    <name type="scientific">Drosophila willistoni</name>
    <name type="common">Fruit fly</name>
    <dbReference type="NCBI Taxonomy" id="7260"/>
    <lineage>
        <taxon>Eukaryota</taxon>
        <taxon>Metazoa</taxon>
        <taxon>Ecdysozoa</taxon>
        <taxon>Arthropoda</taxon>
        <taxon>Hexapoda</taxon>
        <taxon>Insecta</taxon>
        <taxon>Pterygota</taxon>
        <taxon>Neoptera</taxon>
        <taxon>Endopterygota</taxon>
        <taxon>Diptera</taxon>
        <taxon>Brachycera</taxon>
        <taxon>Muscomorpha</taxon>
        <taxon>Ephydroidea</taxon>
        <taxon>Drosophilidae</taxon>
        <taxon>Drosophila</taxon>
        <taxon>Sophophora</taxon>
    </lineage>
</organism>
<feature type="domain" description="C2H2-type" evidence="9">
    <location>
        <begin position="433"/>
        <end position="455"/>
    </location>
</feature>
<accession>B4MIM3</accession>
<feature type="domain" description="C2H2-type" evidence="9">
    <location>
        <begin position="406"/>
        <end position="429"/>
    </location>
</feature>
<feature type="domain" description="C2H2-type" evidence="9">
    <location>
        <begin position="711"/>
        <end position="734"/>
    </location>
</feature>
<dbReference type="Pfam" id="PF12874">
    <property type="entry name" value="zf-met"/>
    <property type="match status" value="2"/>
</dbReference>
<keyword evidence="4" id="KW-0862">Zinc</keyword>
<dbReference type="PANTHER" id="PTHR24379">
    <property type="entry name" value="KRAB AND ZINC FINGER DOMAIN-CONTAINING"/>
    <property type="match status" value="1"/>
</dbReference>
<keyword evidence="1" id="KW-0479">Metal-binding</keyword>
<dbReference type="PANTHER" id="PTHR24379:SF121">
    <property type="entry name" value="C2H2-TYPE DOMAIN-CONTAINING PROTEIN"/>
    <property type="match status" value="1"/>
</dbReference>
<feature type="domain" description="C2H2-type" evidence="9">
    <location>
        <begin position="682"/>
        <end position="710"/>
    </location>
</feature>
<evidence type="ECO:0000256" key="7">
    <source>
        <dbReference type="PROSITE-ProRule" id="PRU00042"/>
    </source>
</evidence>
<evidence type="ECO:0000256" key="3">
    <source>
        <dbReference type="ARBA" id="ARBA00022771"/>
    </source>
</evidence>
<dbReference type="SUPFAM" id="SSF57667">
    <property type="entry name" value="beta-beta-alpha zinc fingers"/>
    <property type="match status" value="6"/>
</dbReference>
<feature type="domain" description="C2H2-type" evidence="9">
    <location>
        <begin position="572"/>
        <end position="602"/>
    </location>
</feature>
<proteinExistence type="predicted"/>
<name>B4MIM3_DROWI</name>
<evidence type="ECO:0000256" key="8">
    <source>
        <dbReference type="SAM" id="MobiDB-lite"/>
    </source>
</evidence>
<dbReference type="PROSITE" id="PS00028">
    <property type="entry name" value="ZINC_FINGER_C2H2_1"/>
    <property type="match status" value="11"/>
</dbReference>
<evidence type="ECO:0000256" key="5">
    <source>
        <dbReference type="ARBA" id="ARBA00023015"/>
    </source>
</evidence>
<keyword evidence="6" id="KW-0804">Transcription</keyword>
<keyword evidence="11" id="KW-1185">Reference proteome</keyword>
<feature type="domain" description="C2H2-type" evidence="9">
    <location>
        <begin position="503"/>
        <end position="529"/>
    </location>
</feature>
<keyword evidence="3 7" id="KW-0863">Zinc-finger</keyword>
<keyword evidence="5" id="KW-0805">Transcription regulation</keyword>
<feature type="region of interest" description="Disordered" evidence="8">
    <location>
        <begin position="597"/>
        <end position="623"/>
    </location>
</feature>
<gene>
    <name evidence="10" type="primary">Dwil\GK10689</name>
    <name evidence="10" type="ORF">Dwil_GK10689</name>
</gene>
<dbReference type="EMBL" id="CH963719">
    <property type="protein sequence ID" value="EDW71962.2"/>
    <property type="molecule type" value="Genomic_DNA"/>
</dbReference>
<dbReference type="KEGG" id="dwi:6637901"/>
<dbReference type="FunCoup" id="B4MIM3">
    <property type="interactions" value="600"/>
</dbReference>
<dbReference type="InterPro" id="IPR013087">
    <property type="entry name" value="Znf_C2H2_type"/>
</dbReference>
<dbReference type="SMART" id="SM00355">
    <property type="entry name" value="ZnF_C2H2"/>
    <property type="match status" value="18"/>
</dbReference>
<evidence type="ECO:0000256" key="1">
    <source>
        <dbReference type="ARBA" id="ARBA00022723"/>
    </source>
</evidence>